<proteinExistence type="predicted"/>
<dbReference type="InterPro" id="IPR019786">
    <property type="entry name" value="Zinc_finger_PHD-type_CS"/>
</dbReference>
<feature type="region of interest" description="Disordered" evidence="5">
    <location>
        <begin position="64"/>
        <end position="93"/>
    </location>
</feature>
<evidence type="ECO:0000313" key="9">
    <source>
        <dbReference type="Proteomes" id="UP001386955"/>
    </source>
</evidence>
<reference evidence="8 9" key="1">
    <citation type="submission" date="2024-01" db="EMBL/GenBank/DDBJ databases">
        <title>The genomes of 5 underutilized Papilionoideae crops provide insights into root nodulation and disease resistanc.</title>
        <authorList>
            <person name="Jiang F."/>
        </authorList>
    </citation>
    <scope>NUCLEOTIDE SEQUENCE [LARGE SCALE GENOMIC DNA]</scope>
    <source>
        <strain evidence="8">DUOXIRENSHENG_FW03</strain>
        <tissue evidence="8">Leaves</tissue>
    </source>
</reference>
<dbReference type="FunFam" id="2.30.30.1150:FF:000005">
    <property type="entry name" value="PHD finger protein EHD3 isoform A"/>
    <property type="match status" value="1"/>
</dbReference>
<dbReference type="InterPro" id="IPR019787">
    <property type="entry name" value="Znf_PHD-finger"/>
</dbReference>
<dbReference type="Gene3D" id="3.30.40.10">
    <property type="entry name" value="Zinc/RING finger domain, C3HC4 (zinc finger)"/>
    <property type="match status" value="1"/>
</dbReference>
<dbReference type="Pfam" id="PF00628">
    <property type="entry name" value="PHD"/>
    <property type="match status" value="2"/>
</dbReference>
<evidence type="ECO:0000256" key="2">
    <source>
        <dbReference type="ARBA" id="ARBA00022771"/>
    </source>
</evidence>
<protein>
    <recommendedName>
        <fullName evidence="7">PHD-type domain-containing protein</fullName>
    </recommendedName>
</protein>
<feature type="transmembrane region" description="Helical" evidence="6">
    <location>
        <begin position="21"/>
        <end position="39"/>
    </location>
</feature>
<dbReference type="InterPro" id="IPR013083">
    <property type="entry name" value="Znf_RING/FYVE/PHD"/>
</dbReference>
<comment type="caution">
    <text evidence="8">The sequence shown here is derived from an EMBL/GenBank/DDBJ whole genome shotgun (WGS) entry which is preliminary data.</text>
</comment>
<keyword evidence="1" id="KW-0479">Metal-binding</keyword>
<keyword evidence="6" id="KW-0472">Membrane</keyword>
<dbReference type="Gene3D" id="2.30.30.1150">
    <property type="match status" value="1"/>
</dbReference>
<keyword evidence="3" id="KW-0862">Zinc</keyword>
<feature type="compositionally biased region" description="Basic and acidic residues" evidence="5">
    <location>
        <begin position="808"/>
        <end position="824"/>
    </location>
</feature>
<dbReference type="PANTHER" id="PTHR47162:SF9">
    <property type="entry name" value="PHD FINGER PROTEIN EHD3-LIKE"/>
    <property type="match status" value="1"/>
</dbReference>
<accession>A0AAN9X860</accession>
<evidence type="ECO:0000256" key="3">
    <source>
        <dbReference type="ARBA" id="ARBA00022833"/>
    </source>
</evidence>
<keyword evidence="6" id="KW-1133">Transmembrane helix</keyword>
<sequence length="869" mass="95180">MLEICLLGDNKASIKKDKKESFFFYCFIFPISSPLSLISSNSHYLSLFLKLHYPIVALEMEAEDGSSNGDNGEWGGSGLRLDSEDGDGGRIQGGNDVVEGEEWGLKDGAVNNGVAVEGEEVEGLKKEAVDNGVEIEVGNGDVRGEEVWGLQHGAVNNGVTIEGGNGVVESEVVWGLKNGTVNSGLAVAGGNGVAEGEEVQDMKNETVNNEMAIDGGNGVADGKVCALKNGGINSGVAIADGNGVAEDKEVLSSKNEVIHNGVAIADGNGVAEDEEALRSKNEVIDYGVSIANGNGVAEGGEVEGSKNEAVNNEMVVAEENGVPEGQEDHCLKDRMVDNEVARSDGFGVGEGNFGAVECLRTYKRRKHVKLCSEFKVQENSRKHMEAASHLSVQVFSTLLQHIVFPLIFLQEAFKTDKDGQECSQQLECLQYKLQSEANGHENVVHNGFSSDSNGRDVTERCQHVFHDILASEKFSSLCNVLLENFQGMKPETIFDFSVINSRMKRQAYEQSPTLFLSDVQQVWQKFQDTGNQIVAIAKSLSNMSKASFCKQVGISTQSSFEDEKQVESLNHMKPEQTVECNTYKVGTCRHCGEKADGTDCLVCDSCEEMYHLSCIEPSVKEIPRKSWFCTNCTAGGIGCRHEKCVVCERLNFPKSLDDIVGEESFPPNEETLKELEENSNCTYDGIQVSTGERKPSNCKICNMVVDGQKMKICGHSYCPSKYYHVRCLSSKQLKSYGHCWYCPSCICQVCLTDKDDIKIVLCDGCDHAYHIYCMKPPRNSIPRGRWFCIKCDAGIQAIRQARKAYESNKGKIGQDDSKPTEDVNNKWNKKRGRESDKVGGMDMLINAANTLNSEEDINAIQIDSKKTLT</sequence>
<gene>
    <name evidence="8" type="ORF">VNO78_30835</name>
</gene>
<dbReference type="EMBL" id="JAYMYS010000008">
    <property type="protein sequence ID" value="KAK7385124.1"/>
    <property type="molecule type" value="Genomic_DNA"/>
</dbReference>
<dbReference type="SMART" id="SM00249">
    <property type="entry name" value="PHD"/>
    <property type="match status" value="3"/>
</dbReference>
<dbReference type="PROSITE" id="PS50016">
    <property type="entry name" value="ZF_PHD_2"/>
    <property type="match status" value="2"/>
</dbReference>
<evidence type="ECO:0000256" key="4">
    <source>
        <dbReference type="PROSITE-ProRule" id="PRU00146"/>
    </source>
</evidence>
<feature type="region of interest" description="Disordered" evidence="5">
    <location>
        <begin position="808"/>
        <end position="835"/>
    </location>
</feature>
<evidence type="ECO:0000256" key="6">
    <source>
        <dbReference type="SAM" id="Phobius"/>
    </source>
</evidence>
<evidence type="ECO:0000259" key="7">
    <source>
        <dbReference type="PROSITE" id="PS50016"/>
    </source>
</evidence>
<name>A0AAN9X860_PSOTE</name>
<dbReference type="PANTHER" id="PTHR47162">
    <property type="entry name" value="OS02G0192300 PROTEIN"/>
    <property type="match status" value="1"/>
</dbReference>
<dbReference type="PROSITE" id="PS01359">
    <property type="entry name" value="ZF_PHD_1"/>
    <property type="match status" value="1"/>
</dbReference>
<dbReference type="AlphaFoldDB" id="A0AAN9X860"/>
<dbReference type="InterPro" id="IPR011011">
    <property type="entry name" value="Znf_FYVE_PHD"/>
</dbReference>
<keyword evidence="2 4" id="KW-0863">Zinc-finger</keyword>
<evidence type="ECO:0000313" key="8">
    <source>
        <dbReference type="EMBL" id="KAK7385124.1"/>
    </source>
</evidence>
<feature type="domain" description="PHD-type" evidence="7">
    <location>
        <begin position="585"/>
        <end position="635"/>
    </location>
</feature>
<dbReference type="GO" id="GO:0008270">
    <property type="term" value="F:zinc ion binding"/>
    <property type="evidence" value="ECO:0007669"/>
    <property type="project" value="UniProtKB-KW"/>
</dbReference>
<organism evidence="8 9">
    <name type="scientific">Psophocarpus tetragonolobus</name>
    <name type="common">Winged bean</name>
    <name type="synonym">Dolichos tetragonolobus</name>
    <dbReference type="NCBI Taxonomy" id="3891"/>
    <lineage>
        <taxon>Eukaryota</taxon>
        <taxon>Viridiplantae</taxon>
        <taxon>Streptophyta</taxon>
        <taxon>Embryophyta</taxon>
        <taxon>Tracheophyta</taxon>
        <taxon>Spermatophyta</taxon>
        <taxon>Magnoliopsida</taxon>
        <taxon>eudicotyledons</taxon>
        <taxon>Gunneridae</taxon>
        <taxon>Pentapetalae</taxon>
        <taxon>rosids</taxon>
        <taxon>fabids</taxon>
        <taxon>Fabales</taxon>
        <taxon>Fabaceae</taxon>
        <taxon>Papilionoideae</taxon>
        <taxon>50 kb inversion clade</taxon>
        <taxon>NPAAA clade</taxon>
        <taxon>indigoferoid/millettioid clade</taxon>
        <taxon>Phaseoleae</taxon>
        <taxon>Psophocarpus</taxon>
    </lineage>
</organism>
<dbReference type="InterPro" id="IPR001965">
    <property type="entry name" value="Znf_PHD"/>
</dbReference>
<keyword evidence="9" id="KW-1185">Reference proteome</keyword>
<dbReference type="SUPFAM" id="SSF57903">
    <property type="entry name" value="FYVE/PHD zinc finger"/>
    <property type="match status" value="3"/>
</dbReference>
<keyword evidence="6" id="KW-0812">Transmembrane</keyword>
<evidence type="ECO:0000256" key="5">
    <source>
        <dbReference type="SAM" id="MobiDB-lite"/>
    </source>
</evidence>
<evidence type="ECO:0000256" key="1">
    <source>
        <dbReference type="ARBA" id="ARBA00022723"/>
    </source>
</evidence>
<feature type="domain" description="PHD-type" evidence="7">
    <location>
        <begin position="744"/>
        <end position="794"/>
    </location>
</feature>
<dbReference type="Proteomes" id="UP001386955">
    <property type="component" value="Unassembled WGS sequence"/>
</dbReference>